<name>A0A2P4Q4T8_RHIID</name>
<keyword evidence="1" id="KW-0175">Coiled coil</keyword>
<dbReference type="AlphaFoldDB" id="A0A2P4Q4T8"/>
<reference evidence="2 3" key="2">
    <citation type="journal article" date="2018" name="New Phytol.">
        <title>High intraspecific genome diversity in the model arbuscular mycorrhizal symbiont Rhizophagus irregularis.</title>
        <authorList>
            <person name="Chen E.C.H."/>
            <person name="Morin E."/>
            <person name="Beaudet D."/>
            <person name="Noel J."/>
            <person name="Yildirir G."/>
            <person name="Ndikumana S."/>
            <person name="Charron P."/>
            <person name="St-Onge C."/>
            <person name="Giorgi J."/>
            <person name="Kruger M."/>
            <person name="Marton T."/>
            <person name="Ropars J."/>
            <person name="Grigoriev I.V."/>
            <person name="Hainaut M."/>
            <person name="Henrissat B."/>
            <person name="Roux C."/>
            <person name="Martin F."/>
            <person name="Corradi N."/>
        </authorList>
    </citation>
    <scope>NUCLEOTIDE SEQUENCE [LARGE SCALE GENOMIC DNA]</scope>
    <source>
        <strain evidence="2 3">DAOM 197198</strain>
    </source>
</reference>
<gene>
    <name evidence="2" type="ORF">GLOIN_2v1773458</name>
</gene>
<evidence type="ECO:0000313" key="3">
    <source>
        <dbReference type="Proteomes" id="UP000018888"/>
    </source>
</evidence>
<dbReference type="Proteomes" id="UP000018888">
    <property type="component" value="Unassembled WGS sequence"/>
</dbReference>
<dbReference type="EMBL" id="AUPC02000093">
    <property type="protein sequence ID" value="POG72650.1"/>
    <property type="molecule type" value="Genomic_DNA"/>
</dbReference>
<dbReference type="VEuPathDB" id="FungiDB:RhiirFUN_025586"/>
<sequence>MDGGVLDIVQVILKIKEMKELNKTIEEQVKIQECKRYLEKDLVKILKDSGYHSEEWEETDPEKEWLIMQSAVVEDDEIIEEAIKQKSLSIYIHNKWWHISNLLIFDIDEEQEIYDDRNINYKTSISQFSIQHLYDFNEFQIKDVSINAYSKELEQEIRDDINMDCDAAFSQRSLYNFNSSDEFGGDHYQHDVTKQQHSLDDGSDSDSEVIDDLELKTGLTFTNWQEFNTWIDDFRI</sequence>
<proteinExistence type="predicted"/>
<organism evidence="2 3">
    <name type="scientific">Rhizophagus irregularis (strain DAOM 181602 / DAOM 197198 / MUCL 43194)</name>
    <name type="common">Arbuscular mycorrhizal fungus</name>
    <name type="synonym">Glomus intraradices</name>
    <dbReference type="NCBI Taxonomy" id="747089"/>
    <lineage>
        <taxon>Eukaryota</taxon>
        <taxon>Fungi</taxon>
        <taxon>Fungi incertae sedis</taxon>
        <taxon>Mucoromycota</taxon>
        <taxon>Glomeromycotina</taxon>
        <taxon>Glomeromycetes</taxon>
        <taxon>Glomerales</taxon>
        <taxon>Glomeraceae</taxon>
        <taxon>Rhizophagus</taxon>
    </lineage>
</organism>
<comment type="caution">
    <text evidence="2">The sequence shown here is derived from an EMBL/GenBank/DDBJ whole genome shotgun (WGS) entry which is preliminary data.</text>
</comment>
<reference evidence="2 3" key="1">
    <citation type="journal article" date="2013" name="Proc. Natl. Acad. Sci. U.S.A.">
        <title>Genome of an arbuscular mycorrhizal fungus provides insight into the oldest plant symbiosis.</title>
        <authorList>
            <person name="Tisserant E."/>
            <person name="Malbreil M."/>
            <person name="Kuo A."/>
            <person name="Kohler A."/>
            <person name="Symeonidi A."/>
            <person name="Balestrini R."/>
            <person name="Charron P."/>
            <person name="Duensing N."/>
            <person name="Frei Dit Frey N."/>
            <person name="Gianinazzi-Pearson V."/>
            <person name="Gilbert L.B."/>
            <person name="Handa Y."/>
            <person name="Herr J.R."/>
            <person name="Hijri M."/>
            <person name="Koul R."/>
            <person name="Kawaguchi M."/>
            <person name="Krajinski F."/>
            <person name="Lammers P.J."/>
            <person name="Masclaux F.G."/>
            <person name="Murat C."/>
            <person name="Morin E."/>
            <person name="Ndikumana S."/>
            <person name="Pagni M."/>
            <person name="Petitpierre D."/>
            <person name="Requena N."/>
            <person name="Rosikiewicz P."/>
            <person name="Riley R."/>
            <person name="Saito K."/>
            <person name="San Clemente H."/>
            <person name="Shapiro H."/>
            <person name="van Tuinen D."/>
            <person name="Becard G."/>
            <person name="Bonfante P."/>
            <person name="Paszkowski U."/>
            <person name="Shachar-Hill Y.Y."/>
            <person name="Tuskan G.A."/>
            <person name="Young P.W."/>
            <person name="Sanders I.R."/>
            <person name="Henrissat B."/>
            <person name="Rensing S.A."/>
            <person name="Grigoriev I.V."/>
            <person name="Corradi N."/>
            <person name="Roux C."/>
            <person name="Martin F."/>
        </authorList>
    </citation>
    <scope>NUCLEOTIDE SEQUENCE [LARGE SCALE GENOMIC DNA]</scope>
    <source>
        <strain evidence="2 3">DAOM 197198</strain>
    </source>
</reference>
<evidence type="ECO:0000313" key="2">
    <source>
        <dbReference type="EMBL" id="POG72650.1"/>
    </source>
</evidence>
<feature type="coiled-coil region" evidence="1">
    <location>
        <begin position="8"/>
        <end position="35"/>
    </location>
</feature>
<keyword evidence="3" id="KW-1185">Reference proteome</keyword>
<protein>
    <submittedName>
        <fullName evidence="2">Uncharacterized protein</fullName>
    </submittedName>
</protein>
<evidence type="ECO:0000256" key="1">
    <source>
        <dbReference type="SAM" id="Coils"/>
    </source>
</evidence>
<accession>A0A2P4Q4T8</accession>